<name>A0AAN7BWG2_9PEZI</name>
<organism evidence="11 12">
    <name type="scientific">Podospora fimiseda</name>
    <dbReference type="NCBI Taxonomy" id="252190"/>
    <lineage>
        <taxon>Eukaryota</taxon>
        <taxon>Fungi</taxon>
        <taxon>Dikarya</taxon>
        <taxon>Ascomycota</taxon>
        <taxon>Pezizomycotina</taxon>
        <taxon>Sordariomycetes</taxon>
        <taxon>Sordariomycetidae</taxon>
        <taxon>Sordariales</taxon>
        <taxon>Podosporaceae</taxon>
        <taxon>Podospora</taxon>
    </lineage>
</organism>
<comment type="similarity">
    <text evidence="2">Belongs to the mis12 family.</text>
</comment>
<feature type="region of interest" description="Disordered" evidence="10">
    <location>
        <begin position="240"/>
        <end position="259"/>
    </location>
</feature>
<protein>
    <submittedName>
        <fullName evidence="11">Mis12 protein-domain-containing protein</fullName>
    </submittedName>
</protein>
<reference evidence="11" key="2">
    <citation type="submission" date="2023-05" db="EMBL/GenBank/DDBJ databases">
        <authorList>
            <consortium name="Lawrence Berkeley National Laboratory"/>
            <person name="Steindorff A."/>
            <person name="Hensen N."/>
            <person name="Bonometti L."/>
            <person name="Westerberg I."/>
            <person name="Brannstrom I.O."/>
            <person name="Guillou S."/>
            <person name="Cros-Aarteil S."/>
            <person name="Calhoun S."/>
            <person name="Haridas S."/>
            <person name="Kuo A."/>
            <person name="Mondo S."/>
            <person name="Pangilinan J."/>
            <person name="Riley R."/>
            <person name="Labutti K."/>
            <person name="Andreopoulos B."/>
            <person name="Lipzen A."/>
            <person name="Chen C."/>
            <person name="Yanf M."/>
            <person name="Daum C."/>
            <person name="Ng V."/>
            <person name="Clum A."/>
            <person name="Ohm R."/>
            <person name="Martin F."/>
            <person name="Silar P."/>
            <person name="Natvig D."/>
            <person name="Lalanne C."/>
            <person name="Gautier V."/>
            <person name="Ament-Velasquez S.L."/>
            <person name="Kruys A."/>
            <person name="Hutchinson M.I."/>
            <person name="Powell A.J."/>
            <person name="Barry K."/>
            <person name="Miller A.N."/>
            <person name="Grigoriev I.V."/>
            <person name="Debuchy R."/>
            <person name="Gladieux P."/>
            <person name="Thoren M.H."/>
            <person name="Johannesson H."/>
        </authorList>
    </citation>
    <scope>NUCLEOTIDE SEQUENCE</scope>
    <source>
        <strain evidence="11">CBS 990.96</strain>
    </source>
</reference>
<proteinExistence type="inferred from homology"/>
<evidence type="ECO:0000313" key="12">
    <source>
        <dbReference type="Proteomes" id="UP001301958"/>
    </source>
</evidence>
<comment type="caution">
    <text evidence="11">The sequence shown here is derived from an EMBL/GenBank/DDBJ whole genome shotgun (WGS) entry which is preliminary data.</text>
</comment>
<comment type="subcellular location">
    <subcellularLocation>
        <location evidence="1">Chromosome</location>
        <location evidence="1">Centromere</location>
        <location evidence="1">Kinetochore</location>
    </subcellularLocation>
</comment>
<dbReference type="PANTHER" id="PTHR14527:SF2">
    <property type="entry name" value="PROTEIN MIS12 HOMOLOG"/>
    <property type="match status" value="1"/>
</dbReference>
<keyword evidence="5" id="KW-0498">Mitosis</keyword>
<keyword evidence="6" id="KW-0995">Kinetochore</keyword>
<dbReference type="GO" id="GO:0005634">
    <property type="term" value="C:nucleus"/>
    <property type="evidence" value="ECO:0007669"/>
    <property type="project" value="InterPro"/>
</dbReference>
<dbReference type="AlphaFoldDB" id="A0AAN7BWG2"/>
<feature type="region of interest" description="Disordered" evidence="10">
    <location>
        <begin position="338"/>
        <end position="357"/>
    </location>
</feature>
<evidence type="ECO:0000256" key="1">
    <source>
        <dbReference type="ARBA" id="ARBA00004629"/>
    </source>
</evidence>
<dbReference type="InterPro" id="IPR008685">
    <property type="entry name" value="Centromere_Mis12"/>
</dbReference>
<keyword evidence="3" id="KW-0158">Chromosome</keyword>
<keyword evidence="8" id="KW-0131">Cell cycle</keyword>
<evidence type="ECO:0000256" key="5">
    <source>
        <dbReference type="ARBA" id="ARBA00022776"/>
    </source>
</evidence>
<keyword evidence="12" id="KW-1185">Reference proteome</keyword>
<evidence type="ECO:0000256" key="9">
    <source>
        <dbReference type="ARBA" id="ARBA00023328"/>
    </source>
</evidence>
<evidence type="ECO:0000256" key="2">
    <source>
        <dbReference type="ARBA" id="ARBA00008643"/>
    </source>
</evidence>
<evidence type="ECO:0000256" key="4">
    <source>
        <dbReference type="ARBA" id="ARBA00022618"/>
    </source>
</evidence>
<evidence type="ECO:0000256" key="8">
    <source>
        <dbReference type="ARBA" id="ARBA00023306"/>
    </source>
</evidence>
<sequence length="357" mass="39357">MASRSDTELLTEHFGYPPVSLLDQIINTLNALAEKALSSIESGLLNAPPTALGFRPPKYPSSSSQPYDAVTAHRQEVESGVHALETLLFASIDRDFDLFEIVVMRNVLTVSQRDLDWVVLKHYEGLDFSEMGDGISVEGVNELRRRMQSSLRLKTMLEAEKARNEGLLKEMRRLVGGGGIKIEGEKVEEGGKGKAFGFLLKELGLQGDKETPITTTGRFGVSQLEGLRGLSRELRGVMKELGKGEEDEEEEEEKDEQKDWRRERLEYIEGATRKHLENVRGLELGENGEVKGDEEDADVVIVGGGKGKKRFVSGGDGNNGGIKEVENLEKVVEILGIETPGKGKGREEEEGDAMDES</sequence>
<dbReference type="Proteomes" id="UP001301958">
    <property type="component" value="Unassembled WGS sequence"/>
</dbReference>
<evidence type="ECO:0000256" key="3">
    <source>
        <dbReference type="ARBA" id="ARBA00022454"/>
    </source>
</evidence>
<keyword evidence="7" id="KW-0175">Coiled coil</keyword>
<dbReference type="GO" id="GO:0051382">
    <property type="term" value="P:kinetochore assembly"/>
    <property type="evidence" value="ECO:0007669"/>
    <property type="project" value="TreeGrafter"/>
</dbReference>
<dbReference type="GO" id="GO:0000444">
    <property type="term" value="C:MIS12/MIND type complex"/>
    <property type="evidence" value="ECO:0007669"/>
    <property type="project" value="TreeGrafter"/>
</dbReference>
<feature type="compositionally biased region" description="Acidic residues" evidence="10">
    <location>
        <begin position="245"/>
        <end position="254"/>
    </location>
</feature>
<dbReference type="PANTHER" id="PTHR14527">
    <property type="entry name" value="PROTEIN MIS12 HOMOLOG"/>
    <property type="match status" value="1"/>
</dbReference>
<evidence type="ECO:0000256" key="10">
    <source>
        <dbReference type="SAM" id="MobiDB-lite"/>
    </source>
</evidence>
<gene>
    <name evidence="11" type="ORF">QBC38DRAFT_496192</name>
</gene>
<dbReference type="EMBL" id="MU865296">
    <property type="protein sequence ID" value="KAK4230800.1"/>
    <property type="molecule type" value="Genomic_DNA"/>
</dbReference>
<keyword evidence="4" id="KW-0132">Cell division</keyword>
<evidence type="ECO:0000256" key="6">
    <source>
        <dbReference type="ARBA" id="ARBA00022838"/>
    </source>
</evidence>
<dbReference type="Pfam" id="PF05859">
    <property type="entry name" value="Mis12"/>
    <property type="match status" value="1"/>
</dbReference>
<dbReference type="GO" id="GO:0000070">
    <property type="term" value="P:mitotic sister chromatid segregation"/>
    <property type="evidence" value="ECO:0007669"/>
    <property type="project" value="TreeGrafter"/>
</dbReference>
<dbReference type="GO" id="GO:0051301">
    <property type="term" value="P:cell division"/>
    <property type="evidence" value="ECO:0007669"/>
    <property type="project" value="UniProtKB-KW"/>
</dbReference>
<feature type="compositionally biased region" description="Acidic residues" evidence="10">
    <location>
        <begin position="348"/>
        <end position="357"/>
    </location>
</feature>
<evidence type="ECO:0000313" key="11">
    <source>
        <dbReference type="EMBL" id="KAK4230800.1"/>
    </source>
</evidence>
<accession>A0AAN7BWG2</accession>
<reference evidence="11" key="1">
    <citation type="journal article" date="2023" name="Mol. Phylogenet. Evol.">
        <title>Genome-scale phylogeny and comparative genomics of the fungal order Sordariales.</title>
        <authorList>
            <person name="Hensen N."/>
            <person name="Bonometti L."/>
            <person name="Westerberg I."/>
            <person name="Brannstrom I.O."/>
            <person name="Guillou S."/>
            <person name="Cros-Aarteil S."/>
            <person name="Calhoun S."/>
            <person name="Haridas S."/>
            <person name="Kuo A."/>
            <person name="Mondo S."/>
            <person name="Pangilinan J."/>
            <person name="Riley R."/>
            <person name="LaButti K."/>
            <person name="Andreopoulos B."/>
            <person name="Lipzen A."/>
            <person name="Chen C."/>
            <person name="Yan M."/>
            <person name="Daum C."/>
            <person name="Ng V."/>
            <person name="Clum A."/>
            <person name="Steindorff A."/>
            <person name="Ohm R.A."/>
            <person name="Martin F."/>
            <person name="Silar P."/>
            <person name="Natvig D.O."/>
            <person name="Lalanne C."/>
            <person name="Gautier V."/>
            <person name="Ament-Velasquez S.L."/>
            <person name="Kruys A."/>
            <person name="Hutchinson M.I."/>
            <person name="Powell A.J."/>
            <person name="Barry K."/>
            <person name="Miller A.N."/>
            <person name="Grigoriev I.V."/>
            <person name="Debuchy R."/>
            <person name="Gladieux P."/>
            <person name="Hiltunen Thoren M."/>
            <person name="Johannesson H."/>
        </authorList>
    </citation>
    <scope>NUCLEOTIDE SEQUENCE</scope>
    <source>
        <strain evidence="11">CBS 990.96</strain>
    </source>
</reference>
<evidence type="ECO:0000256" key="7">
    <source>
        <dbReference type="ARBA" id="ARBA00023054"/>
    </source>
</evidence>
<keyword evidence="9" id="KW-0137">Centromere</keyword>